<evidence type="ECO:0000259" key="4">
    <source>
        <dbReference type="PROSITE" id="PS50932"/>
    </source>
</evidence>
<dbReference type="Gene3D" id="3.40.50.2300">
    <property type="match status" value="2"/>
</dbReference>
<dbReference type="Pfam" id="PF13377">
    <property type="entry name" value="Peripla_BP_3"/>
    <property type="match status" value="1"/>
</dbReference>
<gene>
    <name evidence="5" type="ORF">TL08_18430</name>
</gene>
<dbReference type="RefSeq" id="WP_069850694.1">
    <property type="nucleotide sequence ID" value="NZ_CP014859.1"/>
</dbReference>
<evidence type="ECO:0000313" key="6">
    <source>
        <dbReference type="Proteomes" id="UP000095210"/>
    </source>
</evidence>
<evidence type="ECO:0000256" key="2">
    <source>
        <dbReference type="ARBA" id="ARBA00023125"/>
    </source>
</evidence>
<dbReference type="SUPFAM" id="SSF53822">
    <property type="entry name" value="Periplasmic binding protein-like I"/>
    <property type="match status" value="1"/>
</dbReference>
<dbReference type="SUPFAM" id="SSF47413">
    <property type="entry name" value="lambda repressor-like DNA-binding domains"/>
    <property type="match status" value="1"/>
</dbReference>
<dbReference type="SMART" id="SM00354">
    <property type="entry name" value="HTH_LACI"/>
    <property type="match status" value="1"/>
</dbReference>
<protein>
    <submittedName>
        <fullName evidence="5">Transcriptional regulator</fullName>
    </submittedName>
</protein>
<evidence type="ECO:0000256" key="3">
    <source>
        <dbReference type="ARBA" id="ARBA00023163"/>
    </source>
</evidence>
<dbReference type="PROSITE" id="PS50932">
    <property type="entry name" value="HTH_LACI_2"/>
    <property type="match status" value="1"/>
</dbReference>
<reference evidence="6" key="1">
    <citation type="submission" date="2016-03" db="EMBL/GenBank/DDBJ databases">
        <title>Complete genome sequence of the type strain Actinoalloteichus hymeniacidonis DSM 45092.</title>
        <authorList>
            <person name="Schaffert L."/>
            <person name="Albersmeier A."/>
            <person name="Winkler A."/>
            <person name="Kalinowski J."/>
            <person name="Zotchev S."/>
            <person name="Ruckert C."/>
        </authorList>
    </citation>
    <scope>NUCLEOTIDE SEQUENCE [LARGE SCALE GENOMIC DNA]</scope>
    <source>
        <strain evidence="6">HPA177(T) (DSM 45092(T))</strain>
    </source>
</reference>
<dbReference type="AlphaFoldDB" id="A0AAC9HST6"/>
<dbReference type="Pfam" id="PF00356">
    <property type="entry name" value="LacI"/>
    <property type="match status" value="1"/>
</dbReference>
<dbReference type="Gene3D" id="1.10.260.40">
    <property type="entry name" value="lambda repressor-like DNA-binding domains"/>
    <property type="match status" value="1"/>
</dbReference>
<dbReference type="PANTHER" id="PTHR30146">
    <property type="entry name" value="LACI-RELATED TRANSCRIPTIONAL REPRESSOR"/>
    <property type="match status" value="1"/>
</dbReference>
<keyword evidence="6" id="KW-1185">Reference proteome</keyword>
<organism evidence="5 6">
    <name type="scientific">Actinoalloteichus hymeniacidonis</name>
    <dbReference type="NCBI Taxonomy" id="340345"/>
    <lineage>
        <taxon>Bacteria</taxon>
        <taxon>Bacillati</taxon>
        <taxon>Actinomycetota</taxon>
        <taxon>Actinomycetes</taxon>
        <taxon>Pseudonocardiales</taxon>
        <taxon>Pseudonocardiaceae</taxon>
        <taxon>Actinoalloteichus</taxon>
    </lineage>
</organism>
<feature type="domain" description="HTH lacI-type" evidence="4">
    <location>
        <begin position="10"/>
        <end position="66"/>
    </location>
</feature>
<keyword evidence="3" id="KW-0804">Transcription</keyword>
<dbReference type="CDD" id="cd01392">
    <property type="entry name" value="HTH_LacI"/>
    <property type="match status" value="1"/>
</dbReference>
<dbReference type="GO" id="GO:0000976">
    <property type="term" value="F:transcription cis-regulatory region binding"/>
    <property type="evidence" value="ECO:0007669"/>
    <property type="project" value="TreeGrafter"/>
</dbReference>
<keyword evidence="2" id="KW-0238">DNA-binding</keyword>
<dbReference type="KEGG" id="ahm:TL08_18430"/>
<evidence type="ECO:0000313" key="5">
    <source>
        <dbReference type="EMBL" id="AOS64481.1"/>
    </source>
</evidence>
<dbReference type="InterPro" id="IPR000843">
    <property type="entry name" value="HTH_LacI"/>
</dbReference>
<dbReference type="InterPro" id="IPR046335">
    <property type="entry name" value="LacI/GalR-like_sensor"/>
</dbReference>
<sequence length="336" mass="35701">MPDTSKNRRATAADVARAVGVSRTTVGFVLNDTPGQTISAKTRQRVRAEAARLGYRPSRAARALAGGRSGIILFVLPDWPVDFALRRYLEEAAQVLADAGYSLVTHTRRAADRARPLWELLDPEVVCGIRPFASDELASMQDCGITRILPEPGNPESDAAFALIGTAPESQVRHLHGLGHRRLAFAGSAEPRLAELVALRASMAATSAGELGIAELDRRTVDHRDDSARLAVTSWREAGVTGVVAYNDEIAAVVAGAAVRAGIRIPEELAVIGSDDTPLASMFVPSLSSVRLDGAAAGRWVARLALWHAGAADSAPPTPDLDLVVVPRESTGHDHR</sequence>
<evidence type="ECO:0000256" key="1">
    <source>
        <dbReference type="ARBA" id="ARBA00023015"/>
    </source>
</evidence>
<dbReference type="EMBL" id="CP014859">
    <property type="protein sequence ID" value="AOS64481.1"/>
    <property type="molecule type" value="Genomic_DNA"/>
</dbReference>
<name>A0AAC9HST6_9PSEU</name>
<dbReference type="InterPro" id="IPR028082">
    <property type="entry name" value="Peripla_BP_I"/>
</dbReference>
<accession>A0AAC9HST6</accession>
<dbReference type="InterPro" id="IPR010982">
    <property type="entry name" value="Lambda_DNA-bd_dom_sf"/>
</dbReference>
<dbReference type="Proteomes" id="UP000095210">
    <property type="component" value="Chromosome"/>
</dbReference>
<dbReference type="PANTHER" id="PTHR30146:SF153">
    <property type="entry name" value="LACTOSE OPERON REPRESSOR"/>
    <property type="match status" value="1"/>
</dbReference>
<keyword evidence="1" id="KW-0805">Transcription regulation</keyword>
<proteinExistence type="predicted"/>
<dbReference type="GO" id="GO:0003700">
    <property type="term" value="F:DNA-binding transcription factor activity"/>
    <property type="evidence" value="ECO:0007669"/>
    <property type="project" value="TreeGrafter"/>
</dbReference>